<proteinExistence type="predicted"/>
<evidence type="ECO:0000313" key="2">
    <source>
        <dbReference type="EMBL" id="KAJ8871958.1"/>
    </source>
</evidence>
<accession>A0ABQ9GIW8</accession>
<dbReference type="EMBL" id="JARBHB010000012">
    <property type="protein sequence ID" value="KAJ8871958.1"/>
    <property type="molecule type" value="Genomic_DNA"/>
</dbReference>
<gene>
    <name evidence="2" type="ORF">PR048_028298</name>
</gene>
<name>A0ABQ9GIW8_9NEOP</name>
<evidence type="ECO:0000313" key="3">
    <source>
        <dbReference type="Proteomes" id="UP001159363"/>
    </source>
</evidence>
<feature type="region of interest" description="Disordered" evidence="1">
    <location>
        <begin position="1"/>
        <end position="23"/>
    </location>
</feature>
<organism evidence="2 3">
    <name type="scientific">Dryococelus australis</name>
    <dbReference type="NCBI Taxonomy" id="614101"/>
    <lineage>
        <taxon>Eukaryota</taxon>
        <taxon>Metazoa</taxon>
        <taxon>Ecdysozoa</taxon>
        <taxon>Arthropoda</taxon>
        <taxon>Hexapoda</taxon>
        <taxon>Insecta</taxon>
        <taxon>Pterygota</taxon>
        <taxon>Neoptera</taxon>
        <taxon>Polyneoptera</taxon>
        <taxon>Phasmatodea</taxon>
        <taxon>Verophasmatodea</taxon>
        <taxon>Anareolatae</taxon>
        <taxon>Phasmatidae</taxon>
        <taxon>Eurycanthinae</taxon>
        <taxon>Dryococelus</taxon>
    </lineage>
</organism>
<comment type="caution">
    <text evidence="2">The sequence shown here is derived from an EMBL/GenBank/DDBJ whole genome shotgun (WGS) entry which is preliminary data.</text>
</comment>
<evidence type="ECO:0000256" key="1">
    <source>
        <dbReference type="SAM" id="MobiDB-lite"/>
    </source>
</evidence>
<evidence type="ECO:0008006" key="4">
    <source>
        <dbReference type="Google" id="ProtNLM"/>
    </source>
</evidence>
<reference evidence="2 3" key="1">
    <citation type="submission" date="2023-02" db="EMBL/GenBank/DDBJ databases">
        <title>LHISI_Scaffold_Assembly.</title>
        <authorList>
            <person name="Stuart O.P."/>
            <person name="Cleave R."/>
            <person name="Magrath M.J.L."/>
            <person name="Mikheyev A.S."/>
        </authorList>
    </citation>
    <scope>NUCLEOTIDE SEQUENCE [LARGE SCALE GENOMIC DNA]</scope>
    <source>
        <strain evidence="2">Daus_M_001</strain>
        <tissue evidence="2">Leg muscle</tissue>
    </source>
</reference>
<sequence length="204" mass="22790">MLRRGEQEIAKKTQRADQRHASVSARRRSHALYIFQLPKTPFAWKEISKTFETDWNVPHCVGALDEKHILLQAPVYSGSDLYNYKSNFSIVLLALVDGLVPASTDNLFVFVGNTDSRWIGPSGSPAAREPFVGRRYLRAKVFASICSDCSVRACIRTFTLQMQQWIPSCGIRSSFFGSSSVPGLEPLLHGPSLDLKLSKLNSDQ</sequence>
<keyword evidence="3" id="KW-1185">Reference proteome</keyword>
<feature type="compositionally biased region" description="Basic and acidic residues" evidence="1">
    <location>
        <begin position="1"/>
        <end position="20"/>
    </location>
</feature>
<dbReference type="Proteomes" id="UP001159363">
    <property type="component" value="Chromosome 11"/>
</dbReference>
<protein>
    <recommendedName>
        <fullName evidence="4">DDE Tnp4 domain-containing protein</fullName>
    </recommendedName>
</protein>